<name>A0AAD2FRH3_9STRA</name>
<dbReference type="SUPFAM" id="SSF51182">
    <property type="entry name" value="RmlC-like cupins"/>
    <property type="match status" value="2"/>
</dbReference>
<organism evidence="2 3">
    <name type="scientific">Cylindrotheca closterium</name>
    <dbReference type="NCBI Taxonomy" id="2856"/>
    <lineage>
        <taxon>Eukaryota</taxon>
        <taxon>Sar</taxon>
        <taxon>Stramenopiles</taxon>
        <taxon>Ochrophyta</taxon>
        <taxon>Bacillariophyta</taxon>
        <taxon>Bacillariophyceae</taxon>
        <taxon>Bacillariophycidae</taxon>
        <taxon>Bacillariales</taxon>
        <taxon>Bacillariaceae</taxon>
        <taxon>Cylindrotheca</taxon>
    </lineage>
</organism>
<accession>A0AAD2FRH3</accession>
<reference evidence="2" key="1">
    <citation type="submission" date="2023-08" db="EMBL/GenBank/DDBJ databases">
        <authorList>
            <person name="Audoor S."/>
            <person name="Bilcke G."/>
        </authorList>
    </citation>
    <scope>NUCLEOTIDE SEQUENCE</scope>
</reference>
<keyword evidence="3" id="KW-1185">Reference proteome</keyword>
<dbReference type="Proteomes" id="UP001295423">
    <property type="component" value="Unassembled WGS sequence"/>
</dbReference>
<protein>
    <recommendedName>
        <fullName evidence="1">ChrR-like cupin domain-containing protein</fullName>
    </recommendedName>
</protein>
<proteinExistence type="predicted"/>
<feature type="domain" description="ChrR-like cupin" evidence="1">
    <location>
        <begin position="10"/>
        <end position="112"/>
    </location>
</feature>
<dbReference type="Pfam" id="PF12973">
    <property type="entry name" value="Cupin_7"/>
    <property type="match status" value="1"/>
</dbReference>
<dbReference type="CDD" id="cd20303">
    <property type="entry name" value="cupin_ChrR_1"/>
    <property type="match status" value="1"/>
</dbReference>
<evidence type="ECO:0000313" key="2">
    <source>
        <dbReference type="EMBL" id="CAJ1949745.1"/>
    </source>
</evidence>
<comment type="caution">
    <text evidence="2">The sequence shown here is derived from an EMBL/GenBank/DDBJ whole genome shotgun (WGS) entry which is preliminary data.</text>
</comment>
<sequence>MKINANFKAMAAMNFDATKYISSPSYGVNRFMLDRIGSEKARATTIVEYKPDSSFPEHEHVGGEEFLVLTGTFKDKFGEFPAGTYVRNPIGSKHAPWVDDDGCTIFVKLLQMAETGEGTKSLHVECSKEKSSKISDGSSALEMYYNEATGERVQMFWLEPKAEFSIDEYCSLGEELFVYDGSLEVGDGEEYKKWGWLRFPAVSDADEKRKTLKAGSQGAQVFRKTGHLTEKALSMEKIQIKEED</sequence>
<dbReference type="AlphaFoldDB" id="A0AAD2FRH3"/>
<gene>
    <name evidence="2" type="ORF">CYCCA115_LOCUS12251</name>
</gene>
<dbReference type="EMBL" id="CAKOGP040001758">
    <property type="protein sequence ID" value="CAJ1949745.1"/>
    <property type="molecule type" value="Genomic_DNA"/>
</dbReference>
<evidence type="ECO:0000313" key="3">
    <source>
        <dbReference type="Proteomes" id="UP001295423"/>
    </source>
</evidence>
<dbReference type="InterPro" id="IPR011051">
    <property type="entry name" value="RmlC_Cupin_sf"/>
</dbReference>
<dbReference type="InterPro" id="IPR014710">
    <property type="entry name" value="RmlC-like_jellyroll"/>
</dbReference>
<dbReference type="Gene3D" id="2.60.120.10">
    <property type="entry name" value="Jelly Rolls"/>
    <property type="match status" value="1"/>
</dbReference>
<dbReference type="InterPro" id="IPR025979">
    <property type="entry name" value="ChrR-like_cupin_dom"/>
</dbReference>
<evidence type="ECO:0000259" key="1">
    <source>
        <dbReference type="Pfam" id="PF12973"/>
    </source>
</evidence>